<dbReference type="GO" id="GO:0019706">
    <property type="term" value="F:protein-cysteine S-palmitoyltransferase activity"/>
    <property type="evidence" value="ECO:0000318"/>
    <property type="project" value="GO_Central"/>
</dbReference>
<evidence type="ECO:0000256" key="3">
    <source>
        <dbReference type="ARBA" id="ARBA00022692"/>
    </source>
</evidence>
<evidence type="ECO:0000256" key="7">
    <source>
        <dbReference type="RuleBase" id="RU079119"/>
    </source>
</evidence>
<gene>
    <name evidence="9 11" type="primary">dhhc-12</name>
    <name evidence="9" type="ORF">CELE_F59C6.2</name>
    <name evidence="11" type="ORF">F59C6.2</name>
</gene>
<dbReference type="SMR" id="Q93828"/>
<dbReference type="EC" id="2.3.1.225" evidence="7"/>
<dbReference type="GeneID" id="186602"/>
<dbReference type="AGR" id="WB:WBGene00010323"/>
<evidence type="ECO:0000256" key="6">
    <source>
        <dbReference type="ARBA" id="ARBA00023315"/>
    </source>
</evidence>
<dbReference type="HOGENOM" id="CLU_931393_0_0_1"/>
<dbReference type="GO" id="GO:0016020">
    <property type="term" value="C:membrane"/>
    <property type="evidence" value="ECO:0007669"/>
    <property type="project" value="UniProtKB-SubCell"/>
</dbReference>
<dbReference type="STRING" id="6239.F59C6.2.1"/>
<evidence type="ECO:0000256" key="2">
    <source>
        <dbReference type="ARBA" id="ARBA00022679"/>
    </source>
</evidence>
<dbReference type="RefSeq" id="NP_492753.2">
    <property type="nucleotide sequence ID" value="NM_060352.3"/>
</dbReference>
<keyword evidence="6 7" id="KW-0012">Acyltransferase</keyword>
<dbReference type="Pfam" id="PF01529">
    <property type="entry name" value="DHHC"/>
    <property type="match status" value="1"/>
</dbReference>
<evidence type="ECO:0000256" key="1">
    <source>
        <dbReference type="ARBA" id="ARBA00004141"/>
    </source>
</evidence>
<dbReference type="InterPro" id="IPR039859">
    <property type="entry name" value="PFA4/ZDH16/20/ERF2-like"/>
</dbReference>
<keyword evidence="10" id="KW-1185">Reference proteome</keyword>
<dbReference type="PaxDb" id="6239-F59C6.2"/>
<dbReference type="OMA" id="TSHCKAC"/>
<dbReference type="KEGG" id="cel:CELE_F59C6.2"/>
<dbReference type="GO" id="GO:0005783">
    <property type="term" value="C:endoplasmic reticulum"/>
    <property type="evidence" value="ECO:0000318"/>
    <property type="project" value="GO_Central"/>
</dbReference>
<dbReference type="Proteomes" id="UP000001940">
    <property type="component" value="Chromosome I"/>
</dbReference>
<protein>
    <recommendedName>
        <fullName evidence="7">Palmitoyltransferase</fullName>
        <ecNumber evidence="7">2.3.1.225</ecNumber>
    </recommendedName>
</protein>
<comment type="domain">
    <text evidence="7">The DHHC domain is required for palmitoyltransferase activity.</text>
</comment>
<feature type="transmembrane region" description="Helical" evidence="7">
    <location>
        <begin position="41"/>
        <end position="62"/>
    </location>
</feature>
<evidence type="ECO:0000256" key="4">
    <source>
        <dbReference type="ARBA" id="ARBA00022989"/>
    </source>
</evidence>
<evidence type="ECO:0000313" key="10">
    <source>
        <dbReference type="Proteomes" id="UP000001940"/>
    </source>
</evidence>
<feature type="transmembrane region" description="Helical" evidence="7">
    <location>
        <begin position="74"/>
        <end position="94"/>
    </location>
</feature>
<dbReference type="PROSITE" id="PS50216">
    <property type="entry name" value="DHHC"/>
    <property type="match status" value="1"/>
</dbReference>
<proteinExistence type="inferred from homology"/>
<keyword evidence="5 7" id="KW-0472">Membrane</keyword>
<evidence type="ECO:0000256" key="5">
    <source>
        <dbReference type="ARBA" id="ARBA00023136"/>
    </source>
</evidence>
<dbReference type="PANTHER" id="PTHR12246">
    <property type="entry name" value="PALMITOYLTRANSFERASE ZDHHC16"/>
    <property type="match status" value="1"/>
</dbReference>
<dbReference type="InterPro" id="IPR001594">
    <property type="entry name" value="Palmitoyltrfase_DHHC"/>
</dbReference>
<organism evidence="9 10">
    <name type="scientific">Caenorhabditis elegans</name>
    <dbReference type="NCBI Taxonomy" id="6239"/>
    <lineage>
        <taxon>Eukaryota</taxon>
        <taxon>Metazoa</taxon>
        <taxon>Ecdysozoa</taxon>
        <taxon>Nematoda</taxon>
        <taxon>Chromadorea</taxon>
        <taxon>Rhabditida</taxon>
        <taxon>Rhabditina</taxon>
        <taxon>Rhabditomorpha</taxon>
        <taxon>Rhabditoidea</taxon>
        <taxon>Rhabditidae</taxon>
        <taxon>Peloderinae</taxon>
        <taxon>Caenorhabditis</taxon>
    </lineage>
</organism>
<keyword evidence="3 7" id="KW-0812">Transmembrane</keyword>
<accession>Q93828</accession>
<keyword evidence="2 7" id="KW-0808">Transferase</keyword>
<dbReference type="FunCoup" id="Q93828">
    <property type="interactions" value="35"/>
</dbReference>
<dbReference type="EMBL" id="BX284601">
    <property type="protein sequence ID" value="CAB01873.2"/>
    <property type="molecule type" value="Genomic_DNA"/>
</dbReference>
<dbReference type="OrthoDB" id="302728at2759"/>
<comment type="subcellular location">
    <subcellularLocation>
        <location evidence="1">Membrane</location>
        <topology evidence="1">Multi-pass membrane protein</topology>
    </subcellularLocation>
</comment>
<dbReference type="InParanoid" id="Q93828"/>
<name>Q93828_CAEEL</name>
<comment type="similarity">
    <text evidence="7">Belongs to the DHHC palmitoyltransferase family.</text>
</comment>
<reference evidence="9 10" key="1">
    <citation type="journal article" date="1998" name="Science">
        <title>Genome sequence of the nematode C. elegans: a platform for investigating biology.</title>
        <authorList>
            <consortium name="The C. elegans sequencing consortium"/>
            <person name="Sulson J.E."/>
            <person name="Waterston R."/>
        </authorList>
    </citation>
    <scope>NUCLEOTIDE SEQUENCE [LARGE SCALE GENOMIC DNA]</scope>
    <source>
        <strain evidence="9 10">Bristol N2</strain>
    </source>
</reference>
<keyword evidence="4 7" id="KW-1133">Transmembrane helix</keyword>
<sequence length="310" mass="36892">MDVCRIFNRIVYFLVEKSLGDISKFDPFDVLKLVALWGGRLCLLIFVGTLCNVTYVVIFKMIPVEWNECQNMSFFVFRFVLLIYIYYSVVFHYYKARTLTPVVNPGTPSDSFCIKCNNWKGPSTSHCKACDKCIYRMDHHCPHIGQCVGAHNQSHFFLFLFYLQIATGLFFLMATTFWMKWIETRKELTAIPDDQCWPPYCFNRYYYLITRSQGTEDTMVKFAFFLFVTLHWIMWGFVGVYVGIISFGLTMAMKMFQKSDAESRKPFTWFTIKARWRKYMNCQDEPLWKIFFIPKTRKIVSYNDYKELIM</sequence>
<dbReference type="WormBase" id="F59C6.2">
    <property type="protein sequence ID" value="CE42129"/>
    <property type="gene ID" value="WBGene00010323"/>
    <property type="gene designation" value="dhhc-12"/>
</dbReference>
<evidence type="ECO:0000313" key="11">
    <source>
        <dbReference type="WormBase" id="F59C6.2"/>
    </source>
</evidence>
<comment type="catalytic activity">
    <reaction evidence="7">
        <text>L-cysteinyl-[protein] + hexadecanoyl-CoA = S-hexadecanoyl-L-cysteinyl-[protein] + CoA</text>
        <dbReference type="Rhea" id="RHEA:36683"/>
        <dbReference type="Rhea" id="RHEA-COMP:10131"/>
        <dbReference type="Rhea" id="RHEA-COMP:11032"/>
        <dbReference type="ChEBI" id="CHEBI:29950"/>
        <dbReference type="ChEBI" id="CHEBI:57287"/>
        <dbReference type="ChEBI" id="CHEBI:57379"/>
        <dbReference type="ChEBI" id="CHEBI:74151"/>
        <dbReference type="EC" id="2.3.1.225"/>
    </reaction>
</comment>
<feature type="transmembrane region" description="Helical" evidence="7">
    <location>
        <begin position="156"/>
        <end position="179"/>
    </location>
</feature>
<dbReference type="GO" id="GO:0006612">
    <property type="term" value="P:protein targeting to membrane"/>
    <property type="evidence" value="ECO:0000318"/>
    <property type="project" value="GO_Central"/>
</dbReference>
<evidence type="ECO:0000259" key="8">
    <source>
        <dbReference type="Pfam" id="PF01529"/>
    </source>
</evidence>
<dbReference type="CTD" id="186602"/>
<feature type="transmembrane region" description="Helical" evidence="7">
    <location>
        <begin position="222"/>
        <end position="249"/>
    </location>
</feature>
<dbReference type="eggNOG" id="KOG1313">
    <property type="taxonomic scope" value="Eukaryota"/>
</dbReference>
<dbReference type="AlphaFoldDB" id="Q93828"/>
<dbReference type="UCSC" id="F59C6.2">
    <property type="organism name" value="c. elegans"/>
</dbReference>
<evidence type="ECO:0000313" key="9">
    <source>
        <dbReference type="EMBL" id="CAB01873.2"/>
    </source>
</evidence>
<feature type="domain" description="Palmitoyltransferase DHHC" evidence="8">
    <location>
        <begin position="109"/>
        <end position="249"/>
    </location>
</feature>
<dbReference type="Bgee" id="WBGene00010323">
    <property type="expression patterns" value="Expressed in adult organism and 1 other cell type or tissue"/>
</dbReference>
<dbReference type="GO" id="GO:0005794">
    <property type="term" value="C:Golgi apparatus"/>
    <property type="evidence" value="ECO:0000318"/>
    <property type="project" value="GO_Central"/>
</dbReference>
<dbReference type="PhylomeDB" id="Q93828"/>